<keyword evidence="3 5" id="KW-0560">Oxidoreductase</keyword>
<dbReference type="AlphaFoldDB" id="A0AB34VEA6"/>
<dbReference type="NCBIfam" id="TIGR03615">
    <property type="entry name" value="RutF"/>
    <property type="match status" value="1"/>
</dbReference>
<dbReference type="InterPro" id="IPR012349">
    <property type="entry name" value="Split_barrel_FMN-bd"/>
</dbReference>
<dbReference type="PANTHER" id="PTHR30466:SF1">
    <property type="entry name" value="FMN REDUCTASE (NADH) RUTF"/>
    <property type="match status" value="1"/>
</dbReference>
<feature type="domain" description="Flavin reductase like" evidence="6">
    <location>
        <begin position="28"/>
        <end position="173"/>
    </location>
</feature>
<comment type="caution">
    <text evidence="7">The sequence shown here is derived from an EMBL/GenBank/DDBJ whole genome shotgun (WGS) entry which is preliminary data.</text>
</comment>
<keyword evidence="2 5" id="KW-0288">FMN</keyword>
<dbReference type="FunFam" id="2.30.110.10:FF:000002">
    <property type="entry name" value="FMN reductase (NADH) RutF"/>
    <property type="match status" value="1"/>
</dbReference>
<dbReference type="InterPro" id="IPR019917">
    <property type="entry name" value="RutF"/>
</dbReference>
<proteinExistence type="inferred from homology"/>
<keyword evidence="4 5" id="KW-0520">NAD</keyword>
<dbReference type="InterPro" id="IPR002563">
    <property type="entry name" value="Flavin_Rdtase-like_dom"/>
</dbReference>
<dbReference type="GO" id="GO:0019740">
    <property type="term" value="P:nitrogen utilization"/>
    <property type="evidence" value="ECO:0007669"/>
    <property type="project" value="UniProtKB-UniRule"/>
</dbReference>
<dbReference type="Proteomes" id="UP000072520">
    <property type="component" value="Unassembled WGS sequence"/>
</dbReference>
<organism evidence="7 8">
    <name type="scientific">Pantoea stewartii</name>
    <dbReference type="NCBI Taxonomy" id="66269"/>
    <lineage>
        <taxon>Bacteria</taxon>
        <taxon>Pseudomonadati</taxon>
        <taxon>Pseudomonadota</taxon>
        <taxon>Gammaproteobacteria</taxon>
        <taxon>Enterobacterales</taxon>
        <taxon>Erwiniaceae</taxon>
        <taxon>Pantoea</taxon>
    </lineage>
</organism>
<comment type="catalytic activity">
    <reaction evidence="5">
        <text>FMNH2 + NAD(+) = FMN + NADH + 2 H(+)</text>
        <dbReference type="Rhea" id="RHEA:21620"/>
        <dbReference type="ChEBI" id="CHEBI:15378"/>
        <dbReference type="ChEBI" id="CHEBI:57540"/>
        <dbReference type="ChEBI" id="CHEBI:57618"/>
        <dbReference type="ChEBI" id="CHEBI:57945"/>
        <dbReference type="ChEBI" id="CHEBI:58210"/>
        <dbReference type="EC" id="1.5.1.42"/>
    </reaction>
</comment>
<evidence type="ECO:0000256" key="2">
    <source>
        <dbReference type="ARBA" id="ARBA00022643"/>
    </source>
</evidence>
<dbReference type="Pfam" id="PF01613">
    <property type="entry name" value="Flavin_Reduct"/>
    <property type="match status" value="1"/>
</dbReference>
<dbReference type="Gene3D" id="2.30.110.10">
    <property type="entry name" value="Electron Transport, Fmn-binding Protein, Chain A"/>
    <property type="match status" value="1"/>
</dbReference>
<evidence type="ECO:0000313" key="8">
    <source>
        <dbReference type="Proteomes" id="UP000072520"/>
    </source>
</evidence>
<comment type="function">
    <text evidence="5">Catalyzes the reduction of FMN to FMNH2 which is used to reduce pyrimidine by RutA via the Rut pathway.</text>
</comment>
<dbReference type="PANTHER" id="PTHR30466">
    <property type="entry name" value="FLAVIN REDUCTASE"/>
    <property type="match status" value="1"/>
</dbReference>
<reference evidence="7 8" key="1">
    <citation type="journal article" date="2016" name="Front. Microbiol.">
        <title>Genomic Resource of Rice Seed Associated Bacteria.</title>
        <authorList>
            <person name="Midha S."/>
            <person name="Bansal K."/>
            <person name="Sharma S."/>
            <person name="Kumar N."/>
            <person name="Patil P.P."/>
            <person name="Chaudhry V."/>
            <person name="Patil P.B."/>
        </authorList>
    </citation>
    <scope>NUCLEOTIDE SEQUENCE [LARGE SCALE GENOMIC DNA]</scope>
    <source>
        <strain evidence="7 8">RSA13</strain>
    </source>
</reference>
<evidence type="ECO:0000256" key="3">
    <source>
        <dbReference type="ARBA" id="ARBA00023002"/>
    </source>
</evidence>
<dbReference type="SUPFAM" id="SSF50475">
    <property type="entry name" value="FMN-binding split barrel"/>
    <property type="match status" value="1"/>
</dbReference>
<dbReference type="GO" id="GO:0006212">
    <property type="term" value="P:uracil catabolic process"/>
    <property type="evidence" value="ECO:0007669"/>
    <property type="project" value="UniProtKB-UniRule"/>
</dbReference>
<comment type="similarity">
    <text evidence="5">Belongs to the non-flavoprotein flavin reductase family. RutF subfamily.</text>
</comment>
<keyword evidence="1 5" id="KW-0285">Flavoprotein</keyword>
<dbReference type="EMBL" id="LDSI01000018">
    <property type="protein sequence ID" value="KTS96487.1"/>
    <property type="molecule type" value="Genomic_DNA"/>
</dbReference>
<dbReference type="GO" id="GO:0042602">
    <property type="term" value="F:riboflavin reductase (NADPH) activity"/>
    <property type="evidence" value="ECO:0007669"/>
    <property type="project" value="UniProtKB-UniRule"/>
</dbReference>
<dbReference type="HAMAP" id="MF_00833">
    <property type="entry name" value="RutF"/>
    <property type="match status" value="1"/>
</dbReference>
<evidence type="ECO:0000259" key="6">
    <source>
        <dbReference type="SMART" id="SM00903"/>
    </source>
</evidence>
<dbReference type="InterPro" id="IPR050268">
    <property type="entry name" value="NADH-dep_flavin_reductase"/>
</dbReference>
<dbReference type="EC" id="1.5.1.42" evidence="5"/>
<accession>A0AB34VEA6</accession>
<protein>
    <recommendedName>
        <fullName evidence="5">FMN reductase (NADH) RutF</fullName>
        <ecNumber evidence="5">1.5.1.42</ecNumber>
    </recommendedName>
    <alternativeName>
        <fullName evidence="5">FMN reductase</fullName>
    </alternativeName>
    <alternativeName>
        <fullName evidence="5">NADH-flavin reductase RutF</fullName>
    </alternativeName>
    <alternativeName>
        <fullName evidence="5">NADH:flavin oxidoreductase</fullName>
    </alternativeName>
</protein>
<evidence type="ECO:0000256" key="1">
    <source>
        <dbReference type="ARBA" id="ARBA00022630"/>
    </source>
</evidence>
<sequence length="180" mass="18986">MQSTLNATQPATAAKQAAVEKQEFRDAMAHLGSAVNIITTDGAGGRAGFTASAVCSVTDTPPTLLVCLNRAASVHAAFTQNQVLCVNTLSDGHASLSNLFGGKTPMDARFAAADWASLATGSPILTDALVSFDCNITQITSVGTHDILFCEVNAIQRNDNGHGLVYFDRRYHPLMRQTAC</sequence>
<evidence type="ECO:0000256" key="5">
    <source>
        <dbReference type="HAMAP-Rule" id="MF_00833"/>
    </source>
</evidence>
<dbReference type="GO" id="GO:0052874">
    <property type="term" value="F:FMN reductase (NADH) activity"/>
    <property type="evidence" value="ECO:0007669"/>
    <property type="project" value="UniProtKB-EC"/>
</dbReference>
<name>A0AB34VEA6_9GAMM</name>
<evidence type="ECO:0000256" key="4">
    <source>
        <dbReference type="ARBA" id="ARBA00023027"/>
    </source>
</evidence>
<dbReference type="GO" id="GO:0010181">
    <property type="term" value="F:FMN binding"/>
    <property type="evidence" value="ECO:0007669"/>
    <property type="project" value="InterPro"/>
</dbReference>
<dbReference type="RefSeq" id="WP_058702562.1">
    <property type="nucleotide sequence ID" value="NZ_LDSH01000019.1"/>
</dbReference>
<gene>
    <name evidence="5" type="primary">rutF</name>
    <name evidence="7" type="ORF">RSA13_12675</name>
</gene>
<evidence type="ECO:0000313" key="7">
    <source>
        <dbReference type="EMBL" id="KTS96487.1"/>
    </source>
</evidence>
<dbReference type="SMART" id="SM00903">
    <property type="entry name" value="Flavin_Reduct"/>
    <property type="match status" value="1"/>
</dbReference>